<gene>
    <name evidence="1" type="ORF">LCGC14_1844400</name>
</gene>
<comment type="caution">
    <text evidence="1">The sequence shown here is derived from an EMBL/GenBank/DDBJ whole genome shotgun (WGS) entry which is preliminary data.</text>
</comment>
<dbReference type="InterPro" id="IPR011101">
    <property type="entry name" value="DUF5131"/>
</dbReference>
<name>A0A0F9JBJ7_9ZZZZ</name>
<proteinExistence type="predicted"/>
<organism evidence="1">
    <name type="scientific">marine sediment metagenome</name>
    <dbReference type="NCBI Taxonomy" id="412755"/>
    <lineage>
        <taxon>unclassified sequences</taxon>
        <taxon>metagenomes</taxon>
        <taxon>ecological metagenomes</taxon>
    </lineage>
</organism>
<sequence>MNKTPIEWALNPDGSQGYTWNPITGCLNGCAYCYARKLANTRLKERYLANTNVADATRRLHDPNSSLWDRVTTDPFYPRFWKSRFWDVCAKQKPSGIFVCDMGELFGDWIPFEWQDRIFDIIKTCPQHRFYLLTKQPQNLAKFSPFPDNCWVGVTATNHLQAIKGMNYFKDVQAKIKFMSFEPLLADIGFSDTRWFKANQIIKSLDWLIIGALTGTKQELLSLKAAASLTLMPYGKKWTAQPKIEWVQEIVQAADKAGIPVFLKKNLNSENLPTNAFGKEGLVRREMP</sequence>
<reference evidence="1" key="1">
    <citation type="journal article" date="2015" name="Nature">
        <title>Complex archaea that bridge the gap between prokaryotes and eukaryotes.</title>
        <authorList>
            <person name="Spang A."/>
            <person name="Saw J.H."/>
            <person name="Jorgensen S.L."/>
            <person name="Zaremba-Niedzwiedzka K."/>
            <person name="Martijn J."/>
            <person name="Lind A.E."/>
            <person name="van Eijk R."/>
            <person name="Schleper C."/>
            <person name="Guy L."/>
            <person name="Ettema T.J."/>
        </authorList>
    </citation>
    <scope>NUCLEOTIDE SEQUENCE</scope>
</reference>
<dbReference type="Pfam" id="PF07505">
    <property type="entry name" value="DUF5131"/>
    <property type="match status" value="1"/>
</dbReference>
<evidence type="ECO:0000313" key="1">
    <source>
        <dbReference type="EMBL" id="KKL96447.1"/>
    </source>
</evidence>
<dbReference type="EMBL" id="LAZR01018431">
    <property type="protein sequence ID" value="KKL96447.1"/>
    <property type="molecule type" value="Genomic_DNA"/>
</dbReference>
<evidence type="ECO:0008006" key="2">
    <source>
        <dbReference type="Google" id="ProtNLM"/>
    </source>
</evidence>
<dbReference type="AlphaFoldDB" id="A0A0F9JBJ7"/>
<protein>
    <recommendedName>
        <fullName evidence="2">DUF5131 family protein</fullName>
    </recommendedName>
</protein>
<accession>A0A0F9JBJ7</accession>